<comment type="caution">
    <text evidence="11">The sequence shown here is derived from an EMBL/GenBank/DDBJ whole genome shotgun (WGS) entry which is preliminary data.</text>
</comment>
<dbReference type="Proteomes" id="UP001276564">
    <property type="component" value="Unassembled WGS sequence"/>
</dbReference>
<feature type="binding site" evidence="8">
    <location>
        <position position="230"/>
    </location>
    <ligand>
        <name>L-aspartate</name>
        <dbReference type="ChEBI" id="CHEBI:29991"/>
    </ligand>
</feature>
<dbReference type="Pfam" id="PF02729">
    <property type="entry name" value="OTCace_N"/>
    <property type="match status" value="1"/>
</dbReference>
<comment type="similarity">
    <text evidence="3 8">Belongs to the aspartate/ornithine carbamoyltransferase superfamily. ATCase family.</text>
</comment>
<proteinExistence type="inferred from homology"/>
<gene>
    <name evidence="8" type="primary">pyrB</name>
    <name evidence="11" type="ORF">RFM23_17245</name>
</gene>
<keyword evidence="5 8" id="KW-0665">Pyrimidine biosynthesis</keyword>
<dbReference type="EMBL" id="JAVIIP010000008">
    <property type="protein sequence ID" value="MDX8539367.1"/>
    <property type="molecule type" value="Genomic_DNA"/>
</dbReference>
<feature type="binding site" evidence="8">
    <location>
        <position position="272"/>
    </location>
    <ligand>
        <name>carbamoyl phosphate</name>
        <dbReference type="ChEBI" id="CHEBI:58228"/>
    </ligand>
</feature>
<dbReference type="InterPro" id="IPR006131">
    <property type="entry name" value="Asp_carbamoyltransf_Asp/Orn-bd"/>
</dbReference>
<dbReference type="PRINTS" id="PR00100">
    <property type="entry name" value="AOTCASE"/>
</dbReference>
<dbReference type="PANTHER" id="PTHR45753">
    <property type="entry name" value="ORNITHINE CARBAMOYLTRANSFERASE, MITOCHONDRIAL"/>
    <property type="match status" value="1"/>
</dbReference>
<dbReference type="PRINTS" id="PR00101">
    <property type="entry name" value="ATCASE"/>
</dbReference>
<dbReference type="PANTHER" id="PTHR45753:SF6">
    <property type="entry name" value="ASPARTATE CARBAMOYLTRANSFERASE"/>
    <property type="match status" value="1"/>
</dbReference>
<protein>
    <recommendedName>
        <fullName evidence="8">Aspartate carbamoyltransferase</fullName>
        <ecNumber evidence="8">2.1.3.2</ecNumber>
    </recommendedName>
    <alternativeName>
        <fullName evidence="8">Aspartate transcarbamylase</fullName>
        <shortName evidence="8">ATCase</shortName>
    </alternativeName>
</protein>
<evidence type="ECO:0000256" key="3">
    <source>
        <dbReference type="ARBA" id="ARBA00008896"/>
    </source>
</evidence>
<evidence type="ECO:0000313" key="12">
    <source>
        <dbReference type="Proteomes" id="UP001276564"/>
    </source>
</evidence>
<evidence type="ECO:0000256" key="4">
    <source>
        <dbReference type="ARBA" id="ARBA00022679"/>
    </source>
</evidence>
<comment type="function">
    <text evidence="6 8">Catalyzes the condensation of carbamoyl phosphate and aspartate to form carbamoyl aspartate and inorganic phosphate, the committed step in the de novo pyrimidine nucleotide biosynthesis pathway.</text>
</comment>
<accession>A0ABU5APY6</accession>
<dbReference type="SUPFAM" id="SSF53671">
    <property type="entry name" value="Aspartate/ornithine carbamoyltransferase"/>
    <property type="match status" value="1"/>
</dbReference>
<evidence type="ECO:0000256" key="5">
    <source>
        <dbReference type="ARBA" id="ARBA00022975"/>
    </source>
</evidence>
<feature type="binding site" evidence="8">
    <location>
        <position position="65"/>
    </location>
    <ligand>
        <name>carbamoyl phosphate</name>
        <dbReference type="ChEBI" id="CHEBI:58228"/>
    </ligand>
</feature>
<evidence type="ECO:0000256" key="1">
    <source>
        <dbReference type="ARBA" id="ARBA00003822"/>
    </source>
</evidence>
<feature type="binding site" evidence="8">
    <location>
        <position position="93"/>
    </location>
    <ligand>
        <name>L-aspartate</name>
        <dbReference type="ChEBI" id="CHEBI:29991"/>
    </ligand>
</feature>
<comment type="catalytic activity">
    <reaction evidence="7 8">
        <text>carbamoyl phosphate + L-aspartate = N-carbamoyl-L-aspartate + phosphate + H(+)</text>
        <dbReference type="Rhea" id="RHEA:20013"/>
        <dbReference type="ChEBI" id="CHEBI:15378"/>
        <dbReference type="ChEBI" id="CHEBI:29991"/>
        <dbReference type="ChEBI" id="CHEBI:32814"/>
        <dbReference type="ChEBI" id="CHEBI:43474"/>
        <dbReference type="ChEBI" id="CHEBI:58228"/>
        <dbReference type="EC" id="2.1.3.2"/>
    </reaction>
</comment>
<dbReference type="NCBIfam" id="NF002032">
    <property type="entry name" value="PRK00856.1"/>
    <property type="match status" value="1"/>
</dbReference>
<evidence type="ECO:0000259" key="9">
    <source>
        <dbReference type="Pfam" id="PF00185"/>
    </source>
</evidence>
<evidence type="ECO:0000256" key="7">
    <source>
        <dbReference type="ARBA" id="ARBA00048859"/>
    </source>
</evidence>
<evidence type="ECO:0000256" key="2">
    <source>
        <dbReference type="ARBA" id="ARBA00004852"/>
    </source>
</evidence>
<evidence type="ECO:0000259" key="10">
    <source>
        <dbReference type="Pfam" id="PF02729"/>
    </source>
</evidence>
<dbReference type="RefSeq" id="WP_126054689.1">
    <property type="nucleotide sequence ID" value="NZ_JAVIIP010000008.1"/>
</dbReference>
<organism evidence="11 12">
    <name type="scientific">Mesorhizobium abyssinicae</name>
    <dbReference type="NCBI Taxonomy" id="1209958"/>
    <lineage>
        <taxon>Bacteria</taxon>
        <taxon>Pseudomonadati</taxon>
        <taxon>Pseudomonadota</taxon>
        <taxon>Alphaproteobacteria</taxon>
        <taxon>Hyphomicrobiales</taxon>
        <taxon>Phyllobacteriaceae</taxon>
        <taxon>Mesorhizobium</taxon>
    </lineage>
</organism>
<dbReference type="PROSITE" id="PS00097">
    <property type="entry name" value="CARBAMOYLTRANSFERASE"/>
    <property type="match status" value="1"/>
</dbReference>
<comment type="pathway">
    <text evidence="2 8">Pyrimidine metabolism; UMP biosynthesis via de novo pathway; (S)-dihydroorotate from bicarbonate: step 2/3.</text>
</comment>
<feature type="binding site" evidence="8">
    <location>
        <position position="115"/>
    </location>
    <ligand>
        <name>carbamoyl phosphate</name>
        <dbReference type="ChEBI" id="CHEBI:58228"/>
    </ligand>
</feature>
<feature type="domain" description="Aspartate/ornithine carbamoyltransferase Asp/Orn-binding" evidence="9">
    <location>
        <begin position="164"/>
        <end position="308"/>
    </location>
</feature>
<keyword evidence="12" id="KW-1185">Reference proteome</keyword>
<keyword evidence="4 8" id="KW-0808">Transferase</keyword>
<evidence type="ECO:0000256" key="6">
    <source>
        <dbReference type="ARBA" id="ARBA00043884"/>
    </source>
</evidence>
<feature type="binding site" evidence="8">
    <location>
        <position position="66"/>
    </location>
    <ligand>
        <name>carbamoyl phosphate</name>
        <dbReference type="ChEBI" id="CHEBI:58228"/>
    </ligand>
</feature>
<evidence type="ECO:0000256" key="8">
    <source>
        <dbReference type="HAMAP-Rule" id="MF_00001"/>
    </source>
</evidence>
<dbReference type="EC" id="2.1.3.2" evidence="8"/>
<dbReference type="Pfam" id="PF00185">
    <property type="entry name" value="OTCace"/>
    <property type="match status" value="1"/>
</dbReference>
<dbReference type="InterPro" id="IPR002082">
    <property type="entry name" value="Asp_carbamoyltransf"/>
</dbReference>
<evidence type="ECO:0000313" key="11">
    <source>
        <dbReference type="EMBL" id="MDX8539367.1"/>
    </source>
</evidence>
<dbReference type="HAMAP" id="MF_00001">
    <property type="entry name" value="Asp_carb_tr"/>
    <property type="match status" value="1"/>
</dbReference>
<dbReference type="InterPro" id="IPR036901">
    <property type="entry name" value="Asp/Orn_carbamoylTrfase_sf"/>
</dbReference>
<comment type="subunit">
    <text evidence="8">Heterododecamer (2C3:3R2) of six catalytic PyrB chains organized as two trimers (C3), and six regulatory PyrI chains organized as three dimers (R2).</text>
</comment>
<name>A0ABU5APY6_9HYPH</name>
<dbReference type="GO" id="GO:0004070">
    <property type="term" value="F:aspartate carbamoyltransferase activity"/>
    <property type="evidence" value="ECO:0007669"/>
    <property type="project" value="UniProtKB-EC"/>
</dbReference>
<dbReference type="NCBIfam" id="TIGR00670">
    <property type="entry name" value="asp_carb_tr"/>
    <property type="match status" value="1"/>
</dbReference>
<sequence>MTDASSLPLYPHRHLLGIRDLSPADIELLLDRADRAVAISRQPEKKTSTLRGRTQINLFYEASTRTQSSFELAGKRLGADVMNMSVASSSVKKGETLIDTAMTLNAMRPDILIIRHQSAGAAALLAQKVGCSVVNAGDGAHEHPTQALLDALTIRRAKGPLSKLIVAICGDILHSRVARSNIMLLNALGAQVRVVAPSTLLPSGIDRMGVIVARSMAEGLKDADVVMMLRLQRERMEGAFVPSIREYFRYFGLDAEKLKAAKDDALVMHPGPMNRGVEIASEIADGPQSVIQEQVEMGVAVRMAVMEALLDPRRNHEGRGA</sequence>
<feature type="domain" description="Aspartate/ornithine carbamoyltransferase carbamoyl-P binding" evidence="10">
    <location>
        <begin position="13"/>
        <end position="155"/>
    </location>
</feature>
<feature type="binding site" evidence="8">
    <location>
        <position position="176"/>
    </location>
    <ligand>
        <name>L-aspartate</name>
        <dbReference type="ChEBI" id="CHEBI:29991"/>
    </ligand>
</feature>
<dbReference type="Gene3D" id="3.40.50.1370">
    <property type="entry name" value="Aspartate/ornithine carbamoyltransferase"/>
    <property type="match status" value="2"/>
</dbReference>
<comment type="function">
    <text evidence="1">Reversibly catalyzes the transfer of the carbamoyl group from carbamoyl phosphate (CP) to the N(epsilon) atom of ornithine (ORN) to produce L-citrulline.</text>
</comment>
<feature type="binding site" evidence="8">
    <location>
        <position position="271"/>
    </location>
    <ligand>
        <name>carbamoyl phosphate</name>
        <dbReference type="ChEBI" id="CHEBI:58228"/>
    </ligand>
</feature>
<dbReference type="InterPro" id="IPR006130">
    <property type="entry name" value="Asp/Orn_carbamoylTrfase"/>
</dbReference>
<feature type="binding site" evidence="8">
    <location>
        <position position="143"/>
    </location>
    <ligand>
        <name>carbamoyl phosphate</name>
        <dbReference type="ChEBI" id="CHEBI:58228"/>
    </ligand>
</feature>
<reference evidence="11 12" key="1">
    <citation type="submission" date="2023-08" db="EMBL/GenBank/DDBJ databases">
        <title>Implementing the SeqCode for naming new Mesorhizobium species isolated from Vachellia karroo root nodules.</title>
        <authorList>
            <person name="Van Lill M."/>
        </authorList>
    </citation>
    <scope>NUCLEOTIDE SEQUENCE [LARGE SCALE GENOMIC DNA]</scope>
    <source>
        <strain evidence="11 12">VK4B</strain>
    </source>
</reference>
<feature type="binding site" evidence="8">
    <location>
        <position position="146"/>
    </location>
    <ligand>
        <name>carbamoyl phosphate</name>
        <dbReference type="ChEBI" id="CHEBI:58228"/>
    </ligand>
</feature>
<dbReference type="InterPro" id="IPR006132">
    <property type="entry name" value="Asp/Orn_carbamoyltranf_P-bd"/>
</dbReference>